<dbReference type="AlphaFoldDB" id="A0A652YV97"/>
<gene>
    <name evidence="1" type="ORF">FNL38_1021166</name>
</gene>
<sequence>MVGRWSERFNRGVSVEESISRAREAQTAMVSAFLDMDKRQTIASAAVKASTELFPERGLGEAWKPVRDKCYVAVSNYLSTSEQYGNDQALHRDARTATAAFEKSVAELVSAAQSIDAFYNGNRSHLEQATATMSTIPVLGQQARTAAEAARRALSDTDRRYCEYPSVVASSEHLDASVAALARAEHGERADEIRVEAERVNAAAAALTEALAQAPSTQRHAQTTVSAVSTRLAAVRTRVDRLDPAYSALLREFNAASSADLVNNSSRSREHIDNAAADLNEAMQALDVGNPEHALALMADARLHLAEAEACVDAVTDRLTTLRAVRADPTEKERQVRFRLKDAQMFAVNHGLVAEWGSVLDAQLARIERAAASLTGTHPDYWSYVMQLDSVSAFIAEVVEKMRTQAGRR</sequence>
<accession>A0A652YV97</accession>
<reference evidence="1" key="1">
    <citation type="submission" date="2019-07" db="EMBL/GenBank/DDBJ databases">
        <title>Genomic Encyclopedia of Type Strains, Phase IV (KMG-IV): sequencing the most valuable type-strain genomes for metagenomic binning, comparative biology and taxonomic classification.</title>
        <authorList>
            <person name="Goeker M."/>
        </authorList>
    </citation>
    <scope>NUCLEOTIDE SEQUENCE</scope>
    <source>
        <strain evidence="1">DSM 44596</strain>
    </source>
</reference>
<comment type="caution">
    <text evidence="1">The sequence shown here is derived from an EMBL/GenBank/DDBJ whole genome shotgun (WGS) entry which is preliminary data.</text>
</comment>
<name>A0A652YV97_NOCGL</name>
<protein>
    <submittedName>
        <fullName evidence="1">Uncharacterized protein</fullName>
    </submittedName>
</protein>
<evidence type="ECO:0000313" key="1">
    <source>
        <dbReference type="EMBL" id="TYQ07022.1"/>
    </source>
</evidence>
<organism evidence="1">
    <name type="scientific">Nocardia globerula</name>
    <dbReference type="NCBI Taxonomy" id="1818"/>
    <lineage>
        <taxon>Bacteria</taxon>
        <taxon>Bacillati</taxon>
        <taxon>Actinomycetota</taxon>
        <taxon>Actinomycetes</taxon>
        <taxon>Mycobacteriales</taxon>
        <taxon>Nocardiaceae</taxon>
        <taxon>Nocardia</taxon>
    </lineage>
</organism>
<dbReference type="EMBL" id="VNIQ01000002">
    <property type="protein sequence ID" value="TYQ07022.1"/>
    <property type="molecule type" value="Genomic_DNA"/>
</dbReference>
<proteinExistence type="predicted"/>